<keyword evidence="5" id="KW-0862">Zinc</keyword>
<dbReference type="InterPro" id="IPR003593">
    <property type="entry name" value="AAA+_ATPase"/>
</dbReference>
<accession>A0A370G2B8</accession>
<keyword evidence="10" id="KW-1185">Reference proteome</keyword>
<keyword evidence="2" id="KW-0813">Transport</keyword>
<dbReference type="SUPFAM" id="SSF52540">
    <property type="entry name" value="P-loop containing nucleoside triphosphate hydrolases"/>
    <property type="match status" value="1"/>
</dbReference>
<dbReference type="InterPro" id="IPR027417">
    <property type="entry name" value="P-loop_NTPase"/>
</dbReference>
<dbReference type="PROSITE" id="PS00211">
    <property type="entry name" value="ABC_TRANSPORTER_1"/>
    <property type="match status" value="1"/>
</dbReference>
<evidence type="ECO:0000313" key="10">
    <source>
        <dbReference type="Proteomes" id="UP000254958"/>
    </source>
</evidence>
<evidence type="ECO:0000256" key="4">
    <source>
        <dbReference type="ARBA" id="ARBA00022840"/>
    </source>
</evidence>
<evidence type="ECO:0000313" key="8">
    <source>
        <dbReference type="EMBL" id="MBB2187582.1"/>
    </source>
</evidence>
<dbReference type="Pfam" id="PF00005">
    <property type="entry name" value="ABC_tran"/>
    <property type="match status" value="1"/>
</dbReference>
<evidence type="ECO:0000256" key="3">
    <source>
        <dbReference type="ARBA" id="ARBA00022741"/>
    </source>
</evidence>
<dbReference type="OrthoDB" id="9806726at2"/>
<evidence type="ECO:0000256" key="1">
    <source>
        <dbReference type="ARBA" id="ARBA00005417"/>
    </source>
</evidence>
<dbReference type="SMART" id="SM00382">
    <property type="entry name" value="AAA"/>
    <property type="match status" value="1"/>
</dbReference>
<dbReference type="Proteomes" id="UP000254958">
    <property type="component" value="Unassembled WGS sequence"/>
</dbReference>
<gene>
    <name evidence="9" type="ORF">C7453_106103</name>
    <name evidence="8" type="ORF">HLH32_14585</name>
</gene>
<dbReference type="Proteomes" id="UP000562982">
    <property type="component" value="Unassembled WGS sequence"/>
</dbReference>
<dbReference type="InterPro" id="IPR003439">
    <property type="entry name" value="ABC_transporter-like_ATP-bd"/>
</dbReference>
<dbReference type="CDD" id="cd03214">
    <property type="entry name" value="ABC_Iron-Siderophores_B12_Hemin"/>
    <property type="match status" value="1"/>
</dbReference>
<evidence type="ECO:0000256" key="2">
    <source>
        <dbReference type="ARBA" id="ARBA00022448"/>
    </source>
</evidence>
<dbReference type="InterPro" id="IPR050153">
    <property type="entry name" value="Metal_Ion_Import_ABC"/>
</dbReference>
<dbReference type="AlphaFoldDB" id="A0A370G2B8"/>
<comment type="caution">
    <text evidence="9">The sequence shown here is derived from an EMBL/GenBank/DDBJ whole genome shotgun (WGS) entry which is preliminary data.</text>
</comment>
<evidence type="ECO:0000313" key="9">
    <source>
        <dbReference type="EMBL" id="RDI37380.1"/>
    </source>
</evidence>
<sequence>MTELVVDRLSFARGGRGVLEGISFAIRGGEMVALLGPNGAGKTTLLRLVLRLLQPRSGQVLLDGRSISGMTRRALATHLAYVPQGHGVVFPYRVRDVVALGRLAGGAMLAPVVPAADREAAEQALARLAVGHLADRSYAALSGGERQAVLIARALVQGARLLVLDEPETGLDYGQQQRLSDLLRRLAAEGYGILATTHDPLRAARIFSRAILMREGRIVADGPAAEMLSAQAIADLYGLNAVSVRPA</sequence>
<dbReference type="GO" id="GO:0006829">
    <property type="term" value="P:zinc ion transport"/>
    <property type="evidence" value="ECO:0007669"/>
    <property type="project" value="UniProtKB-KW"/>
</dbReference>
<reference evidence="8 11" key="2">
    <citation type="submission" date="2020-04" db="EMBL/GenBank/DDBJ databases">
        <title>Description of novel Gluconacetobacter.</title>
        <authorList>
            <person name="Sombolestani A."/>
        </authorList>
    </citation>
    <scope>NUCLEOTIDE SEQUENCE [LARGE SCALE GENOMIC DNA]</scope>
    <source>
        <strain evidence="8 11">LMG 1382</strain>
    </source>
</reference>
<dbReference type="GO" id="GO:0016887">
    <property type="term" value="F:ATP hydrolysis activity"/>
    <property type="evidence" value="ECO:0007669"/>
    <property type="project" value="InterPro"/>
</dbReference>
<dbReference type="RefSeq" id="WP_114727745.1">
    <property type="nucleotide sequence ID" value="NZ_BJMI01000020.1"/>
</dbReference>
<dbReference type="InterPro" id="IPR017871">
    <property type="entry name" value="ABC_transporter-like_CS"/>
</dbReference>
<proteinExistence type="inferred from homology"/>
<evidence type="ECO:0000256" key="6">
    <source>
        <dbReference type="ARBA" id="ARBA00023065"/>
    </source>
</evidence>
<evidence type="ECO:0000259" key="7">
    <source>
        <dbReference type="PROSITE" id="PS50893"/>
    </source>
</evidence>
<organism evidence="9 10">
    <name type="scientific">Gluconacetobacter liquefaciens</name>
    <name type="common">Acetobacter liquefaciens</name>
    <dbReference type="NCBI Taxonomy" id="89584"/>
    <lineage>
        <taxon>Bacteria</taxon>
        <taxon>Pseudomonadati</taxon>
        <taxon>Pseudomonadota</taxon>
        <taxon>Alphaproteobacteria</taxon>
        <taxon>Acetobacterales</taxon>
        <taxon>Acetobacteraceae</taxon>
        <taxon>Gluconacetobacter</taxon>
    </lineage>
</organism>
<keyword evidence="3" id="KW-0547">Nucleotide-binding</keyword>
<dbReference type="GO" id="GO:0005524">
    <property type="term" value="F:ATP binding"/>
    <property type="evidence" value="ECO:0007669"/>
    <property type="project" value="UniProtKB-KW"/>
</dbReference>
<protein>
    <submittedName>
        <fullName evidence="8">ABC transporter ATP-binding protein</fullName>
    </submittedName>
    <submittedName>
        <fullName evidence="9">Iron complex transport system ATP-binding protein</fullName>
    </submittedName>
</protein>
<keyword evidence="5" id="KW-0864">Zinc transport</keyword>
<dbReference type="FunFam" id="3.40.50.300:FF:000134">
    <property type="entry name" value="Iron-enterobactin ABC transporter ATP-binding protein"/>
    <property type="match status" value="1"/>
</dbReference>
<dbReference type="EMBL" id="QQAW01000006">
    <property type="protein sequence ID" value="RDI37380.1"/>
    <property type="molecule type" value="Genomic_DNA"/>
</dbReference>
<dbReference type="PROSITE" id="PS50893">
    <property type="entry name" value="ABC_TRANSPORTER_2"/>
    <property type="match status" value="1"/>
</dbReference>
<name>A0A370G2B8_GLULI</name>
<feature type="domain" description="ABC transporter" evidence="7">
    <location>
        <begin position="4"/>
        <end position="240"/>
    </location>
</feature>
<comment type="similarity">
    <text evidence="1">Belongs to the ABC transporter superfamily.</text>
</comment>
<keyword evidence="4 9" id="KW-0067">ATP-binding</keyword>
<dbReference type="EMBL" id="JABEQI010000009">
    <property type="protein sequence ID" value="MBB2187582.1"/>
    <property type="molecule type" value="Genomic_DNA"/>
</dbReference>
<dbReference type="PANTHER" id="PTHR42734:SF19">
    <property type="entry name" value="IRON COMPOUNDS ABC TRANSPORTER, ATP-BINDING PROTEIN"/>
    <property type="match status" value="1"/>
</dbReference>
<evidence type="ECO:0000256" key="5">
    <source>
        <dbReference type="ARBA" id="ARBA00022906"/>
    </source>
</evidence>
<reference evidence="9 10" key="1">
    <citation type="submission" date="2018-07" db="EMBL/GenBank/DDBJ databases">
        <title>Genomic Encyclopedia of Type Strains, Phase IV (KMG-IV): sequencing the most valuable type-strain genomes for metagenomic binning, comparative biology and taxonomic classification.</title>
        <authorList>
            <person name="Goeker M."/>
        </authorList>
    </citation>
    <scope>NUCLEOTIDE SEQUENCE [LARGE SCALE GENOMIC DNA]</scope>
    <source>
        <strain evidence="9 10">DSM 5603</strain>
    </source>
</reference>
<dbReference type="Gene3D" id="3.40.50.300">
    <property type="entry name" value="P-loop containing nucleotide triphosphate hydrolases"/>
    <property type="match status" value="1"/>
</dbReference>
<dbReference type="PANTHER" id="PTHR42734">
    <property type="entry name" value="METAL TRANSPORT SYSTEM ATP-BINDING PROTEIN TM_0124-RELATED"/>
    <property type="match status" value="1"/>
</dbReference>
<evidence type="ECO:0000313" key="11">
    <source>
        <dbReference type="Proteomes" id="UP000562982"/>
    </source>
</evidence>
<keyword evidence="6" id="KW-0406">Ion transport</keyword>